<dbReference type="Pfam" id="PF01078">
    <property type="entry name" value="Mg_chelatase"/>
    <property type="match status" value="1"/>
</dbReference>
<evidence type="ECO:0000259" key="3">
    <source>
        <dbReference type="SMART" id="SM00382"/>
    </source>
</evidence>
<dbReference type="InterPro" id="IPR027417">
    <property type="entry name" value="P-loop_NTPase"/>
</dbReference>
<name>A0A318RG24_WILLI</name>
<evidence type="ECO:0000313" key="4">
    <source>
        <dbReference type="EMBL" id="PYE13339.1"/>
    </source>
</evidence>
<feature type="region of interest" description="Disordered" evidence="2">
    <location>
        <begin position="60"/>
        <end position="80"/>
    </location>
</feature>
<dbReference type="Proteomes" id="UP000247591">
    <property type="component" value="Unassembled WGS sequence"/>
</dbReference>
<dbReference type="SUPFAM" id="SSF54211">
    <property type="entry name" value="Ribosomal protein S5 domain 2-like"/>
    <property type="match status" value="1"/>
</dbReference>
<gene>
    <name evidence="4" type="ORF">DFR67_117110</name>
</gene>
<reference evidence="4 5" key="1">
    <citation type="submission" date="2018-06" db="EMBL/GenBank/DDBJ databases">
        <title>Genomic Encyclopedia of Type Strains, Phase IV (KMG-IV): sequencing the most valuable type-strain genomes for metagenomic binning, comparative biology and taxonomic classification.</title>
        <authorList>
            <person name="Goeker M."/>
        </authorList>
    </citation>
    <scope>NUCLEOTIDE SEQUENCE [LARGE SCALE GENOMIC DNA]</scope>
    <source>
        <strain evidence="4 5">DSM 45521</strain>
    </source>
</reference>
<dbReference type="InterPro" id="IPR045006">
    <property type="entry name" value="CHLI-like"/>
</dbReference>
<dbReference type="InterPro" id="IPR004482">
    <property type="entry name" value="Mg_chelat-rel"/>
</dbReference>
<dbReference type="SMART" id="SM00382">
    <property type="entry name" value="AAA"/>
    <property type="match status" value="1"/>
</dbReference>
<evidence type="ECO:0000256" key="2">
    <source>
        <dbReference type="SAM" id="MobiDB-lite"/>
    </source>
</evidence>
<feature type="compositionally biased region" description="Gly residues" evidence="2">
    <location>
        <begin position="62"/>
        <end position="72"/>
    </location>
</feature>
<organism evidence="4 5">
    <name type="scientific">Williamsia limnetica</name>
    <dbReference type="NCBI Taxonomy" id="882452"/>
    <lineage>
        <taxon>Bacteria</taxon>
        <taxon>Bacillati</taxon>
        <taxon>Actinomycetota</taxon>
        <taxon>Actinomycetes</taxon>
        <taxon>Mycobacteriales</taxon>
        <taxon>Nocardiaceae</taxon>
        <taxon>Williamsia</taxon>
    </lineage>
</organism>
<dbReference type="InterPro" id="IPR014721">
    <property type="entry name" value="Ribsml_uS5_D2-typ_fold_subgr"/>
</dbReference>
<dbReference type="CDD" id="cd00009">
    <property type="entry name" value="AAA"/>
    <property type="match status" value="1"/>
</dbReference>
<proteinExistence type="inferred from homology"/>
<dbReference type="SUPFAM" id="SSF52540">
    <property type="entry name" value="P-loop containing nucleoside triphosphate hydrolases"/>
    <property type="match status" value="1"/>
</dbReference>
<dbReference type="InterPro" id="IPR020568">
    <property type="entry name" value="Ribosomal_Su5_D2-typ_SF"/>
</dbReference>
<dbReference type="InterPro" id="IPR025158">
    <property type="entry name" value="Mg_chelat-rel_C"/>
</dbReference>
<dbReference type="Pfam" id="PF13335">
    <property type="entry name" value="Mg_chelatase_C"/>
    <property type="match status" value="1"/>
</dbReference>
<dbReference type="GO" id="GO:0005524">
    <property type="term" value="F:ATP binding"/>
    <property type="evidence" value="ECO:0007669"/>
    <property type="project" value="InterPro"/>
</dbReference>
<keyword evidence="5" id="KW-1185">Reference proteome</keyword>
<comment type="similarity">
    <text evidence="1">Belongs to the Mg-chelatase subunits D/I family. ComM subfamily.</text>
</comment>
<dbReference type="RefSeq" id="WP_245938134.1">
    <property type="nucleotide sequence ID" value="NZ_QJSP01000017.1"/>
</dbReference>
<dbReference type="InterPro" id="IPR003593">
    <property type="entry name" value="AAA+_ATPase"/>
</dbReference>
<comment type="caution">
    <text evidence="4">The sequence shown here is derived from an EMBL/GenBank/DDBJ whole genome shotgun (WGS) entry which is preliminary data.</text>
</comment>
<dbReference type="PANTHER" id="PTHR32039:SF7">
    <property type="entry name" value="COMPETENCE PROTEIN COMM"/>
    <property type="match status" value="1"/>
</dbReference>
<dbReference type="InterPro" id="IPR000523">
    <property type="entry name" value="Mg_chelatse_chII-like_cat_dom"/>
</dbReference>
<dbReference type="NCBIfam" id="TIGR00368">
    <property type="entry name" value="YifB family Mg chelatase-like AAA ATPase"/>
    <property type="match status" value="1"/>
</dbReference>
<accession>A0A318RG24</accession>
<dbReference type="PANTHER" id="PTHR32039">
    <property type="entry name" value="MAGNESIUM-CHELATASE SUBUNIT CHLI"/>
    <property type="match status" value="1"/>
</dbReference>
<feature type="domain" description="AAA+ ATPase" evidence="3">
    <location>
        <begin position="229"/>
        <end position="411"/>
    </location>
</feature>
<dbReference type="AlphaFoldDB" id="A0A318RG24"/>
<dbReference type="Gene3D" id="3.30.230.10">
    <property type="match status" value="1"/>
</dbReference>
<sequence>MKLGRVRSVAIAGVEGVIVEIEASIGQGLPGVHLVGLGDAALKEAKDRVRAAITNTAAARKAGGGSGEGDGGGDPDKWPEGRITLALSPATLPKSGSTFDLGLALAVLAANSGFASGLLETTVFVGELALDGRVRPVRGVLPAVVAARSAGFTHVVVPLANVAEATLVSGIEVGGASHLREVLGWLRGVGVLDTVGPAVARAPVVAGPDLCDVVGQDEARYAMEIAAAGAHHLLLTGPPGIGKTMLARRLPGILPPLSESEALEVTAIHSIAGGLPADHPLIVDAPFIAPHHSTTVTAMIGGGTGMAKPGAVSRAHRGVLFLDECAELGVKVLETLRTPLEDGEVRVARRDGMALFPARFQLILAANPCPCAPANDVNCVCSPSARRRYLGKLSGPLMDRVDIRVRMDPPGNAALTGGAAESSAQVRERVVAARARARKRWAAHGWQTNSEVPGSALRRGDFRLPPTITRPVELFLRDGRVTARGADRALRLAWTLCDLAGTEQPTEDHVAQALMFRDRGYS</sequence>
<dbReference type="Gene3D" id="3.40.50.300">
    <property type="entry name" value="P-loop containing nucleotide triphosphate hydrolases"/>
    <property type="match status" value="1"/>
</dbReference>
<protein>
    <submittedName>
        <fullName evidence="4">Magnesium chelatase family protein</fullName>
    </submittedName>
</protein>
<evidence type="ECO:0000313" key="5">
    <source>
        <dbReference type="Proteomes" id="UP000247591"/>
    </source>
</evidence>
<dbReference type="EMBL" id="QJSP01000017">
    <property type="protein sequence ID" value="PYE13339.1"/>
    <property type="molecule type" value="Genomic_DNA"/>
</dbReference>
<dbReference type="Pfam" id="PF13541">
    <property type="entry name" value="ChlI"/>
    <property type="match status" value="1"/>
</dbReference>
<evidence type="ECO:0000256" key="1">
    <source>
        <dbReference type="ARBA" id="ARBA00006354"/>
    </source>
</evidence>